<dbReference type="EMBL" id="CAJOBB010001131">
    <property type="protein sequence ID" value="CAF3813701.1"/>
    <property type="molecule type" value="Genomic_DNA"/>
</dbReference>
<dbReference type="GO" id="GO:0015629">
    <property type="term" value="C:actin cytoskeleton"/>
    <property type="evidence" value="ECO:0007669"/>
    <property type="project" value="TreeGrafter"/>
</dbReference>
<dbReference type="PANTHER" id="PTHR47385:SF24">
    <property type="entry name" value="MUSCLE-SPECIFIC PROTEIN 20"/>
    <property type="match status" value="1"/>
</dbReference>
<sequence length="192" mass="21650">MANYGPAYGTLAVNQARIAAKRDTELDNEVQTWIESVIGEKFPNGPYEDALRNGVILCKLMNKLQPNAIPKYSKDGVGFQSRENISLFQNAARAYGLVDSVLFQTVDLFEKRNIPQVTQCILALARQAQHKNFNGPLINHKAPESHPLEIPEKQLFARKSLTGLLDEGLNMFAQNHNFSQNHNPNRRFSRES</sequence>
<evidence type="ECO:0000313" key="3">
    <source>
        <dbReference type="EMBL" id="CAF0782157.1"/>
    </source>
</evidence>
<dbReference type="OrthoDB" id="21595at2759"/>
<dbReference type="PRINTS" id="PR00888">
    <property type="entry name" value="SM22CALPONIN"/>
</dbReference>
<dbReference type="InterPro" id="IPR036872">
    <property type="entry name" value="CH_dom_sf"/>
</dbReference>
<dbReference type="EMBL" id="CAJNOE010000021">
    <property type="protein sequence ID" value="CAF0747984.1"/>
    <property type="molecule type" value="Genomic_DNA"/>
</dbReference>
<proteinExistence type="predicted"/>
<dbReference type="InterPro" id="IPR001997">
    <property type="entry name" value="Calponin/LIMCH1"/>
</dbReference>
<evidence type="ECO:0000313" key="2">
    <source>
        <dbReference type="EMBL" id="CAF0747984.1"/>
    </source>
</evidence>
<accession>A0A813PBI2</accession>
<dbReference type="Proteomes" id="UP000663891">
    <property type="component" value="Unassembled WGS sequence"/>
</dbReference>
<dbReference type="PRINTS" id="PR00889">
    <property type="entry name" value="CALPONIN"/>
</dbReference>
<dbReference type="GO" id="GO:0031032">
    <property type="term" value="P:actomyosin structure organization"/>
    <property type="evidence" value="ECO:0007669"/>
    <property type="project" value="InterPro"/>
</dbReference>
<evidence type="ECO:0000313" key="6">
    <source>
        <dbReference type="Proteomes" id="UP000663860"/>
    </source>
</evidence>
<dbReference type="SMART" id="SM00033">
    <property type="entry name" value="CH"/>
    <property type="match status" value="1"/>
</dbReference>
<comment type="caution">
    <text evidence="2">The sequence shown here is derived from an EMBL/GenBank/DDBJ whole genome shotgun (WGS) entry which is preliminary data.</text>
</comment>
<dbReference type="Proteomes" id="UP000663881">
    <property type="component" value="Unassembled WGS sequence"/>
</dbReference>
<dbReference type="InterPro" id="IPR050606">
    <property type="entry name" value="Calponin-like"/>
</dbReference>
<feature type="domain" description="Calponin-homology (CH)" evidence="1">
    <location>
        <begin position="24"/>
        <end position="129"/>
    </location>
</feature>
<dbReference type="InterPro" id="IPR003096">
    <property type="entry name" value="SM22_calponin"/>
</dbReference>
<dbReference type="Pfam" id="PF00307">
    <property type="entry name" value="CH"/>
    <property type="match status" value="1"/>
</dbReference>
<gene>
    <name evidence="2" type="ORF">IZO911_LOCUS3958</name>
    <name evidence="4" type="ORF">KXQ929_LOCUS17782</name>
    <name evidence="5" type="ORF">OKA104_LOCUS31123</name>
    <name evidence="3" type="ORF">VCS650_LOCUS2999</name>
</gene>
<dbReference type="PANTHER" id="PTHR47385">
    <property type="entry name" value="CALPONIN"/>
    <property type="match status" value="1"/>
</dbReference>
<evidence type="ECO:0000313" key="4">
    <source>
        <dbReference type="EMBL" id="CAF3813701.1"/>
    </source>
</evidence>
<organism evidence="2 6">
    <name type="scientific">Adineta steineri</name>
    <dbReference type="NCBI Taxonomy" id="433720"/>
    <lineage>
        <taxon>Eukaryota</taxon>
        <taxon>Metazoa</taxon>
        <taxon>Spiralia</taxon>
        <taxon>Gnathifera</taxon>
        <taxon>Rotifera</taxon>
        <taxon>Eurotatoria</taxon>
        <taxon>Bdelloidea</taxon>
        <taxon>Adinetida</taxon>
        <taxon>Adinetidae</taxon>
        <taxon>Adineta</taxon>
    </lineage>
</organism>
<dbReference type="GO" id="GO:0007015">
    <property type="term" value="P:actin filament organization"/>
    <property type="evidence" value="ECO:0007669"/>
    <property type="project" value="TreeGrafter"/>
</dbReference>
<dbReference type="EMBL" id="CAJNON010000015">
    <property type="protein sequence ID" value="CAF0782157.1"/>
    <property type="molecule type" value="Genomic_DNA"/>
</dbReference>
<dbReference type="SUPFAM" id="SSF47576">
    <property type="entry name" value="Calponin-homology domain, CH-domain"/>
    <property type="match status" value="1"/>
</dbReference>
<dbReference type="GO" id="GO:0051015">
    <property type="term" value="F:actin filament binding"/>
    <property type="evidence" value="ECO:0007669"/>
    <property type="project" value="TreeGrafter"/>
</dbReference>
<dbReference type="Gene3D" id="1.10.418.10">
    <property type="entry name" value="Calponin-like domain"/>
    <property type="match status" value="1"/>
</dbReference>
<reference evidence="2" key="1">
    <citation type="submission" date="2021-02" db="EMBL/GenBank/DDBJ databases">
        <authorList>
            <person name="Nowell W R."/>
        </authorList>
    </citation>
    <scope>NUCLEOTIDE SEQUENCE</scope>
</reference>
<evidence type="ECO:0000259" key="1">
    <source>
        <dbReference type="PROSITE" id="PS50021"/>
    </source>
</evidence>
<dbReference type="AlphaFoldDB" id="A0A813PBI2"/>
<dbReference type="Proteomes" id="UP000663860">
    <property type="component" value="Unassembled WGS sequence"/>
</dbReference>
<dbReference type="PROSITE" id="PS50021">
    <property type="entry name" value="CH"/>
    <property type="match status" value="1"/>
</dbReference>
<evidence type="ECO:0000313" key="5">
    <source>
        <dbReference type="EMBL" id="CAF4023630.1"/>
    </source>
</evidence>
<protein>
    <recommendedName>
        <fullName evidence="1">Calponin-homology (CH) domain-containing protein</fullName>
    </recommendedName>
</protein>
<dbReference type="Proteomes" id="UP000663868">
    <property type="component" value="Unassembled WGS sequence"/>
</dbReference>
<dbReference type="InterPro" id="IPR001715">
    <property type="entry name" value="CH_dom"/>
</dbReference>
<name>A0A813PBI2_9BILA</name>
<dbReference type="EMBL" id="CAJOAY010003465">
    <property type="protein sequence ID" value="CAF4023630.1"/>
    <property type="molecule type" value="Genomic_DNA"/>
</dbReference>